<proteinExistence type="predicted"/>
<comment type="caution">
    <text evidence="2">The sequence shown here is derived from an EMBL/GenBank/DDBJ whole genome shotgun (WGS) entry which is preliminary data.</text>
</comment>
<dbReference type="AlphaFoldDB" id="A0A8H3BQ95"/>
<evidence type="ECO:0000256" key="1">
    <source>
        <dbReference type="SAM" id="MobiDB-lite"/>
    </source>
</evidence>
<reference evidence="2" key="1">
    <citation type="submission" date="2021-01" db="EMBL/GenBank/DDBJ databases">
        <authorList>
            <person name="Kaushik A."/>
        </authorList>
    </citation>
    <scope>NUCLEOTIDE SEQUENCE</scope>
    <source>
        <strain evidence="2">AG3-T5</strain>
    </source>
</reference>
<evidence type="ECO:0000313" key="2">
    <source>
        <dbReference type="EMBL" id="CAE6461048.1"/>
    </source>
</evidence>
<gene>
    <name evidence="2" type="ORF">RDB_LOCUS151643</name>
</gene>
<dbReference type="EMBL" id="CAJMWW010000258">
    <property type="protein sequence ID" value="CAE6461048.1"/>
    <property type="molecule type" value="Genomic_DNA"/>
</dbReference>
<protein>
    <recommendedName>
        <fullName evidence="4">Laminin domain protein</fullName>
    </recommendedName>
</protein>
<feature type="region of interest" description="Disordered" evidence="1">
    <location>
        <begin position="80"/>
        <end position="106"/>
    </location>
</feature>
<organism evidence="2 3">
    <name type="scientific">Rhizoctonia solani</name>
    <dbReference type="NCBI Taxonomy" id="456999"/>
    <lineage>
        <taxon>Eukaryota</taxon>
        <taxon>Fungi</taxon>
        <taxon>Dikarya</taxon>
        <taxon>Basidiomycota</taxon>
        <taxon>Agaricomycotina</taxon>
        <taxon>Agaricomycetes</taxon>
        <taxon>Cantharellales</taxon>
        <taxon>Ceratobasidiaceae</taxon>
        <taxon>Rhizoctonia</taxon>
    </lineage>
</organism>
<sequence>MSYSGGMVLTPPQLPTYLSDTYVLNRIVGKPTDEEIKLIHAAIRGLNSVAHLPSLYNPDLSMQLSQHLFDAQMAVYRANRPRDPLSGTPLGRETSTYTPPTLPPDIPGKLSRVIGAPSNIEIQSVQSVVRYVENLSHNPQRFDANLSMQLSQHLFDIQLARHIYNVTQGVYGSNDGMNEGQDVQPEMPSAVLSGLTRLESVLQDIKDTTAGSKEALEDINLAINSGQAAHSSRERTTSPESNTGMLSSLSRMEQIMTKMQETMKGSKDILENVNRVLISSQRTQSTVGSFDASNKSTVHMNPVNQRGILASECGLPMLRYWLTGSQYVLWMDPPAIAKYLKFFDVGAHLIQGTDQPTLIDNGADEAAKLLFKYIGLYYSGAQHYRAQTA</sequence>
<accession>A0A8H3BQ95</accession>
<feature type="region of interest" description="Disordered" evidence="1">
    <location>
        <begin position="225"/>
        <end position="245"/>
    </location>
</feature>
<dbReference type="Proteomes" id="UP000663841">
    <property type="component" value="Unassembled WGS sequence"/>
</dbReference>
<evidence type="ECO:0008006" key="4">
    <source>
        <dbReference type="Google" id="ProtNLM"/>
    </source>
</evidence>
<evidence type="ECO:0000313" key="3">
    <source>
        <dbReference type="Proteomes" id="UP000663841"/>
    </source>
</evidence>
<name>A0A8H3BQ95_9AGAM</name>